<dbReference type="InterPro" id="IPR010432">
    <property type="entry name" value="RDD"/>
</dbReference>
<dbReference type="InterPro" id="IPR051791">
    <property type="entry name" value="Pra-immunoreactive"/>
</dbReference>
<evidence type="ECO:0000259" key="7">
    <source>
        <dbReference type="Pfam" id="PF06271"/>
    </source>
</evidence>
<proteinExistence type="predicted"/>
<organism evidence="8 9">
    <name type="scientific">Aporhodopirellula rubra</name>
    <dbReference type="NCBI Taxonomy" id="980271"/>
    <lineage>
        <taxon>Bacteria</taxon>
        <taxon>Pseudomonadati</taxon>
        <taxon>Planctomycetota</taxon>
        <taxon>Planctomycetia</taxon>
        <taxon>Pirellulales</taxon>
        <taxon>Pirellulaceae</taxon>
        <taxon>Aporhodopirellula</taxon>
    </lineage>
</organism>
<dbReference type="RefSeq" id="WP_184308638.1">
    <property type="nucleotide sequence ID" value="NZ_JACHXU010000027.1"/>
</dbReference>
<feature type="transmembrane region" description="Helical" evidence="6">
    <location>
        <begin position="25"/>
        <end position="46"/>
    </location>
</feature>
<dbReference type="Proteomes" id="UP000536179">
    <property type="component" value="Unassembled WGS sequence"/>
</dbReference>
<name>A0A7W5H963_9BACT</name>
<evidence type="ECO:0000256" key="6">
    <source>
        <dbReference type="SAM" id="Phobius"/>
    </source>
</evidence>
<dbReference type="Pfam" id="PF06271">
    <property type="entry name" value="RDD"/>
    <property type="match status" value="1"/>
</dbReference>
<evidence type="ECO:0000256" key="1">
    <source>
        <dbReference type="ARBA" id="ARBA00004651"/>
    </source>
</evidence>
<keyword evidence="5 6" id="KW-0472">Membrane</keyword>
<dbReference type="GO" id="GO:0005886">
    <property type="term" value="C:plasma membrane"/>
    <property type="evidence" value="ECO:0007669"/>
    <property type="project" value="UniProtKB-SubCell"/>
</dbReference>
<evidence type="ECO:0000256" key="5">
    <source>
        <dbReference type="ARBA" id="ARBA00023136"/>
    </source>
</evidence>
<evidence type="ECO:0000313" key="8">
    <source>
        <dbReference type="EMBL" id="MBB3209766.1"/>
    </source>
</evidence>
<sequence>MTTDHSLGDGIFFHQDDYAGFTRRVIVMLIDSFVLILLSFATLIAMTFAETIWPDTDFTVASIFGSLVLAWIYLTVLKRSRFRTLGYRLADLRITTTTGVQPSLLTMTFRMLMWGFGPVNFLMDLVWIAADTERQTIRDCLAGTYVVRQNAHPAGTAPMHLARYCGLGLTLAYPRVVHHEPTV</sequence>
<keyword evidence="2" id="KW-1003">Cell membrane</keyword>
<dbReference type="PANTHER" id="PTHR36115">
    <property type="entry name" value="PROLINE-RICH ANTIGEN HOMOLOG-RELATED"/>
    <property type="match status" value="1"/>
</dbReference>
<evidence type="ECO:0000256" key="2">
    <source>
        <dbReference type="ARBA" id="ARBA00022475"/>
    </source>
</evidence>
<dbReference type="PANTHER" id="PTHR36115:SF6">
    <property type="entry name" value="PROLINE-RICH ANTIGEN HOMOLOG"/>
    <property type="match status" value="1"/>
</dbReference>
<keyword evidence="9" id="KW-1185">Reference proteome</keyword>
<accession>A0A7W5H963</accession>
<feature type="domain" description="RDD" evidence="7">
    <location>
        <begin position="18"/>
        <end position="143"/>
    </location>
</feature>
<reference evidence="8 9" key="1">
    <citation type="submission" date="2020-08" db="EMBL/GenBank/DDBJ databases">
        <title>Genomic Encyclopedia of Type Strains, Phase III (KMG-III): the genomes of soil and plant-associated and newly described type strains.</title>
        <authorList>
            <person name="Whitman W."/>
        </authorList>
    </citation>
    <scope>NUCLEOTIDE SEQUENCE [LARGE SCALE GENOMIC DNA]</scope>
    <source>
        <strain evidence="8 9">CECT 8075</strain>
    </source>
</reference>
<evidence type="ECO:0000313" key="9">
    <source>
        <dbReference type="Proteomes" id="UP000536179"/>
    </source>
</evidence>
<evidence type="ECO:0000256" key="3">
    <source>
        <dbReference type="ARBA" id="ARBA00022692"/>
    </source>
</evidence>
<dbReference type="EMBL" id="JACHXU010000027">
    <property type="protein sequence ID" value="MBB3209766.1"/>
    <property type="molecule type" value="Genomic_DNA"/>
</dbReference>
<dbReference type="AlphaFoldDB" id="A0A7W5H963"/>
<gene>
    <name evidence="8" type="ORF">FHS27_005606</name>
</gene>
<evidence type="ECO:0000256" key="4">
    <source>
        <dbReference type="ARBA" id="ARBA00022989"/>
    </source>
</evidence>
<protein>
    <submittedName>
        <fullName evidence="8">Putative RDD family membrane protein YckC</fullName>
    </submittedName>
</protein>
<keyword evidence="4 6" id="KW-1133">Transmembrane helix</keyword>
<feature type="transmembrane region" description="Helical" evidence="6">
    <location>
        <begin position="58"/>
        <end position="77"/>
    </location>
</feature>
<comment type="subcellular location">
    <subcellularLocation>
        <location evidence="1">Cell membrane</location>
        <topology evidence="1">Multi-pass membrane protein</topology>
    </subcellularLocation>
</comment>
<comment type="caution">
    <text evidence="8">The sequence shown here is derived from an EMBL/GenBank/DDBJ whole genome shotgun (WGS) entry which is preliminary data.</text>
</comment>
<keyword evidence="3 6" id="KW-0812">Transmembrane</keyword>